<keyword evidence="4" id="KW-1185">Reference proteome</keyword>
<gene>
    <name evidence="3" type="ORF">Q7A36_31545</name>
</gene>
<proteinExistence type="inferred from homology"/>
<evidence type="ECO:0000256" key="1">
    <source>
        <dbReference type="ARBA" id="ARBA00008005"/>
    </source>
</evidence>
<dbReference type="Pfam" id="PF17482">
    <property type="entry name" value="Phage_sheath_1C"/>
    <property type="match status" value="1"/>
</dbReference>
<dbReference type="Proteomes" id="UP001243009">
    <property type="component" value="Unassembled WGS sequence"/>
</dbReference>
<protein>
    <submittedName>
        <fullName evidence="3">Phage tail sheath subtilisin-like domain-containing protein</fullName>
    </submittedName>
</protein>
<name>A0ABT9EAG1_9PROT</name>
<dbReference type="Gene3D" id="3.40.50.11780">
    <property type="match status" value="2"/>
</dbReference>
<comment type="caution">
    <text evidence="3">The sequence shown here is derived from an EMBL/GenBank/DDBJ whole genome shotgun (WGS) entry which is preliminary data.</text>
</comment>
<feature type="domain" description="Tail sheath protein C-terminal" evidence="2">
    <location>
        <begin position="540"/>
        <end position="645"/>
    </location>
</feature>
<dbReference type="InterPro" id="IPR020287">
    <property type="entry name" value="Tail_sheath_C"/>
</dbReference>
<dbReference type="PANTHER" id="PTHR35861:SF1">
    <property type="entry name" value="PHAGE TAIL SHEATH PROTEIN"/>
    <property type="match status" value="1"/>
</dbReference>
<evidence type="ECO:0000313" key="4">
    <source>
        <dbReference type="Proteomes" id="UP001243009"/>
    </source>
</evidence>
<evidence type="ECO:0000259" key="2">
    <source>
        <dbReference type="Pfam" id="PF17482"/>
    </source>
</evidence>
<sequence length="666" mass="71231">MPTYETPGLYKERLDVPPGAVPALRMDVTGFVGIAERGPLDRPVPVGSFRQFEARFGGFTGTGFLAYALKGFFDNGGDRAWVVRVASQDAPRGAAAAALDLAARDAAAPRPFWHVEASSPGSWGNALSVAVLPGRALVVRGEAGAATAQATRVTGTAGFGRDSLVRISQPGGPALLRICALAEEAERRLWWVHPEPRLRRPYDLALPPLNPSRPVVIEALSYTLLVRERGRLVASFPDLSLVPGHPRHAPLLLARPSYSLEAEREALPPVPAPVCIVPAEDAPAPLIPLPLAQADGVFRDLAGGRDGLARLSVRDFIGEPGTETEAPRGLQALARIGEVGLLAIPDIVIRPAPPPVTEVPRPPPSDPCAPCPPSEALAAALRPQPLAEMPGVFGDEEVFQVQQALVEHCEARRDRMALLDPPFSAVADPRLGIAPIEAWRQRFDTRHAALHFPWLGVVDPLGRGGLRLVPPSGHVAGQQALADRLEGVHRAAANRPLAWAEAPSQAVDAPSHGLLNTLGVNVIRVEPGRSLRILGARTLSSDPDARFVPVRRVVMLVIRAAERGLQWATFEPNDHAMRARLALTLDGLLRDLWGRGALLGATEEAAYSVRCDETNNPPSARAEGRLTCDIALAPSVPFEFVVLRVGRLGGVLEIEEFSTIHRGDPP</sequence>
<dbReference type="InterPro" id="IPR052042">
    <property type="entry name" value="Tail_sheath_structural"/>
</dbReference>
<evidence type="ECO:0000313" key="3">
    <source>
        <dbReference type="EMBL" id="MDO9712905.1"/>
    </source>
</evidence>
<reference evidence="3 4" key="1">
    <citation type="submission" date="2023-08" db="EMBL/GenBank/DDBJ databases">
        <title>The draft genome sequence of Paracraurococcus sp. LOR1-02.</title>
        <authorList>
            <person name="Kingkaew E."/>
            <person name="Tanasupawat S."/>
        </authorList>
    </citation>
    <scope>NUCLEOTIDE SEQUENCE [LARGE SCALE GENOMIC DNA]</scope>
    <source>
        <strain evidence="3 4">LOR1-02</strain>
    </source>
</reference>
<dbReference type="RefSeq" id="WP_305107767.1">
    <property type="nucleotide sequence ID" value="NZ_JAUTWS010000062.1"/>
</dbReference>
<dbReference type="PANTHER" id="PTHR35861">
    <property type="match status" value="1"/>
</dbReference>
<comment type="similarity">
    <text evidence="1">Belongs to the myoviridae tail sheath protein family.</text>
</comment>
<dbReference type="EMBL" id="JAUTWS010000062">
    <property type="protein sequence ID" value="MDO9712905.1"/>
    <property type="molecule type" value="Genomic_DNA"/>
</dbReference>
<organism evidence="3 4">
    <name type="scientific">Paracraurococcus lichenis</name>
    <dbReference type="NCBI Taxonomy" id="3064888"/>
    <lineage>
        <taxon>Bacteria</taxon>
        <taxon>Pseudomonadati</taxon>
        <taxon>Pseudomonadota</taxon>
        <taxon>Alphaproteobacteria</taxon>
        <taxon>Acetobacterales</taxon>
        <taxon>Roseomonadaceae</taxon>
        <taxon>Paracraurococcus</taxon>
    </lineage>
</organism>
<accession>A0ABT9EAG1</accession>